<evidence type="ECO:0000313" key="3">
    <source>
        <dbReference type="Ensembl" id="ENSHHUP00000005529.1"/>
    </source>
</evidence>
<dbReference type="InterPro" id="IPR052970">
    <property type="entry name" value="Inner_ear_hair_cell_LOXHD"/>
</dbReference>
<dbReference type="InterPro" id="IPR036392">
    <property type="entry name" value="PLAT/LH2_dom_sf"/>
</dbReference>
<protein>
    <recommendedName>
        <fullName evidence="2">PLAT domain-containing protein</fullName>
    </recommendedName>
</protein>
<dbReference type="PROSITE" id="PS50095">
    <property type="entry name" value="PLAT"/>
    <property type="match status" value="2"/>
</dbReference>
<dbReference type="PANTHER" id="PTHR45901">
    <property type="entry name" value="PROTEIN CBG12474"/>
    <property type="match status" value="1"/>
</dbReference>
<dbReference type="SUPFAM" id="SSF49723">
    <property type="entry name" value="Lipase/lipooxygenase domain (PLAT/LH2 domain)"/>
    <property type="match status" value="3"/>
</dbReference>
<evidence type="ECO:0000313" key="4">
    <source>
        <dbReference type="Proteomes" id="UP000314982"/>
    </source>
</evidence>
<proteinExistence type="predicted"/>
<reference evidence="3" key="3">
    <citation type="submission" date="2025-09" db="UniProtKB">
        <authorList>
            <consortium name="Ensembl"/>
        </authorList>
    </citation>
    <scope>IDENTIFICATION</scope>
</reference>
<comment type="caution">
    <text evidence="1">Lacks conserved residue(s) required for the propagation of feature annotation.</text>
</comment>
<evidence type="ECO:0000256" key="1">
    <source>
        <dbReference type="PROSITE-ProRule" id="PRU00152"/>
    </source>
</evidence>
<accession>A0A4W5K086</accession>
<feature type="domain" description="PLAT" evidence="2">
    <location>
        <begin position="183"/>
        <end position="258"/>
    </location>
</feature>
<dbReference type="InterPro" id="IPR001024">
    <property type="entry name" value="PLAT/LH2_dom"/>
</dbReference>
<sequence>MFYVKDASTSSRIYVVTMGPNHTQTERLWLDLPGGKRCFDSGSLESFKSPGVDVGEIMKVEVTGDVLNARTDTQIYLSVFGANITTEGILLQKNEDRIERGQEDMFILEVDDNAPLRKMKACIDGSSSQPDWFLDKIIMHNLTTEDVSEFTCEEWLSKTKGPKRTMICERAAVVDEEEMVESTTYIIQVKTSDIGGAGTDANVWIIVFRESRDTGTLALKYNKFERKQTDVIRFPDVRRIGELSKVRVWHDNSGPAPW</sequence>
<dbReference type="Gene3D" id="2.40.180.10">
    <property type="entry name" value="Catalase core domain"/>
    <property type="match status" value="1"/>
</dbReference>
<feature type="domain" description="PLAT" evidence="2">
    <location>
        <begin position="55"/>
        <end position="170"/>
    </location>
</feature>
<dbReference type="Pfam" id="PF01477">
    <property type="entry name" value="PLAT"/>
    <property type="match status" value="2"/>
</dbReference>
<dbReference type="GeneTree" id="ENSGT00390000018830"/>
<dbReference type="Proteomes" id="UP000314982">
    <property type="component" value="Unassembled WGS sequence"/>
</dbReference>
<organism evidence="3 4">
    <name type="scientific">Hucho hucho</name>
    <name type="common">huchen</name>
    <dbReference type="NCBI Taxonomy" id="62062"/>
    <lineage>
        <taxon>Eukaryota</taxon>
        <taxon>Metazoa</taxon>
        <taxon>Chordata</taxon>
        <taxon>Craniata</taxon>
        <taxon>Vertebrata</taxon>
        <taxon>Euteleostomi</taxon>
        <taxon>Actinopterygii</taxon>
        <taxon>Neopterygii</taxon>
        <taxon>Teleostei</taxon>
        <taxon>Protacanthopterygii</taxon>
        <taxon>Salmoniformes</taxon>
        <taxon>Salmonidae</taxon>
        <taxon>Salmoninae</taxon>
        <taxon>Hucho</taxon>
    </lineage>
</organism>
<dbReference type="PANTHER" id="PTHR45901:SF3">
    <property type="entry name" value="LIPOXYGENASE HOMOLOGY DOMAIN-CONTAINING PROTEIN 1"/>
    <property type="match status" value="1"/>
</dbReference>
<reference evidence="4" key="1">
    <citation type="submission" date="2018-06" db="EMBL/GenBank/DDBJ databases">
        <title>Genome assembly of Danube salmon.</title>
        <authorList>
            <person name="Macqueen D.J."/>
            <person name="Gundappa M.K."/>
        </authorList>
    </citation>
    <scope>NUCLEOTIDE SEQUENCE [LARGE SCALE GENOMIC DNA]</scope>
</reference>
<dbReference type="STRING" id="62062.ENSHHUP00000005529"/>
<dbReference type="Ensembl" id="ENSHHUT00000005707.1">
    <property type="protein sequence ID" value="ENSHHUP00000005529.1"/>
    <property type="gene ID" value="ENSHHUG00000003425.1"/>
</dbReference>
<evidence type="ECO:0000259" key="2">
    <source>
        <dbReference type="PROSITE" id="PS50095"/>
    </source>
</evidence>
<name>A0A4W5K086_9TELE</name>
<dbReference type="AlphaFoldDB" id="A0A4W5K086"/>
<keyword evidence="4" id="KW-1185">Reference proteome</keyword>
<reference evidence="3" key="2">
    <citation type="submission" date="2025-08" db="UniProtKB">
        <authorList>
            <consortium name="Ensembl"/>
        </authorList>
    </citation>
    <scope>IDENTIFICATION</scope>
</reference>
<dbReference type="Gene3D" id="2.60.60.20">
    <property type="entry name" value="PLAT/LH2 domain"/>
    <property type="match status" value="2"/>
</dbReference>